<gene>
    <name evidence="2" type="ORF">GGR24_003272</name>
</gene>
<keyword evidence="2" id="KW-0560">Oxidoreductase</keyword>
<reference evidence="2 3" key="1">
    <citation type="submission" date="2020-08" db="EMBL/GenBank/DDBJ databases">
        <title>Genomic Encyclopedia of Type Strains, Phase IV (KMG-IV): sequencing the most valuable type-strain genomes for metagenomic binning, comparative biology and taxonomic classification.</title>
        <authorList>
            <person name="Goeker M."/>
        </authorList>
    </citation>
    <scope>NUCLEOTIDE SEQUENCE [LARGE SCALE GENOMIC DNA]</scope>
    <source>
        <strain evidence="2 3">DSM 25481</strain>
    </source>
</reference>
<evidence type="ECO:0000259" key="1">
    <source>
        <dbReference type="PROSITE" id="PS51725"/>
    </source>
</evidence>
<proteinExistence type="predicted"/>
<sequence>MIAVIIEMTPAEGRADEYFSIAKRLKDDVATIDGFISVERFESVTQPGKLVSISFWRDEAALRQWRLHGRHQLAQDAGRGGIFNDYRVRIASVIRDYGLTDRAQAAADGGAASG</sequence>
<keyword evidence="2" id="KW-0503">Monooxygenase</keyword>
<comment type="caution">
    <text evidence="2">The sequence shown here is derived from an EMBL/GenBank/DDBJ whole genome shotgun (WGS) entry which is preliminary data.</text>
</comment>
<name>A0A7W6GGQ7_9HYPH</name>
<dbReference type="EMBL" id="JACIDR010000007">
    <property type="protein sequence ID" value="MBB3974585.1"/>
    <property type="molecule type" value="Genomic_DNA"/>
</dbReference>
<dbReference type="Proteomes" id="UP000528964">
    <property type="component" value="Unassembled WGS sequence"/>
</dbReference>
<evidence type="ECO:0000313" key="3">
    <source>
        <dbReference type="Proteomes" id="UP000528964"/>
    </source>
</evidence>
<dbReference type="InterPro" id="IPR052936">
    <property type="entry name" value="Jasmonate_Hydroxylase-like"/>
</dbReference>
<protein>
    <submittedName>
        <fullName evidence="2">Heme-degrading monooxygenase HmoA</fullName>
    </submittedName>
</protein>
<dbReference type="GO" id="GO:0004497">
    <property type="term" value="F:monooxygenase activity"/>
    <property type="evidence" value="ECO:0007669"/>
    <property type="project" value="UniProtKB-KW"/>
</dbReference>
<dbReference type="SUPFAM" id="SSF54909">
    <property type="entry name" value="Dimeric alpha+beta barrel"/>
    <property type="match status" value="1"/>
</dbReference>
<dbReference type="AlphaFoldDB" id="A0A7W6GGQ7"/>
<dbReference type="InterPro" id="IPR011008">
    <property type="entry name" value="Dimeric_a/b-barrel"/>
</dbReference>
<dbReference type="Pfam" id="PF03992">
    <property type="entry name" value="ABM"/>
    <property type="match status" value="1"/>
</dbReference>
<dbReference type="Gene3D" id="3.30.70.100">
    <property type="match status" value="1"/>
</dbReference>
<feature type="domain" description="ABM" evidence="1">
    <location>
        <begin position="2"/>
        <end position="90"/>
    </location>
</feature>
<dbReference type="PANTHER" id="PTHR37811:SF2">
    <property type="entry name" value="ABM DOMAIN-CONTAINING PROTEIN"/>
    <property type="match status" value="1"/>
</dbReference>
<evidence type="ECO:0000313" key="2">
    <source>
        <dbReference type="EMBL" id="MBB3974585.1"/>
    </source>
</evidence>
<dbReference type="PROSITE" id="PS51725">
    <property type="entry name" value="ABM"/>
    <property type="match status" value="1"/>
</dbReference>
<dbReference type="RefSeq" id="WP_183396443.1">
    <property type="nucleotide sequence ID" value="NZ_JACIDR010000007.1"/>
</dbReference>
<accession>A0A7W6GGQ7</accession>
<dbReference type="PANTHER" id="PTHR37811">
    <property type="entry name" value="BLL5343 PROTEIN"/>
    <property type="match status" value="1"/>
</dbReference>
<keyword evidence="3" id="KW-1185">Reference proteome</keyword>
<dbReference type="InterPro" id="IPR007138">
    <property type="entry name" value="ABM_dom"/>
</dbReference>
<organism evidence="2 3">
    <name type="scientific">Hansschlegelia beijingensis</name>
    <dbReference type="NCBI Taxonomy" id="1133344"/>
    <lineage>
        <taxon>Bacteria</taxon>
        <taxon>Pseudomonadati</taxon>
        <taxon>Pseudomonadota</taxon>
        <taxon>Alphaproteobacteria</taxon>
        <taxon>Hyphomicrobiales</taxon>
        <taxon>Methylopilaceae</taxon>
        <taxon>Hansschlegelia</taxon>
    </lineage>
</organism>